<keyword evidence="8" id="KW-0393">Immunoglobulin domain</keyword>
<accession>A0ABQ8N1C8</accession>
<gene>
    <name evidence="11" type="ORF">H4Q32_005182</name>
</gene>
<keyword evidence="4 9" id="KW-1133">Transmembrane helix</keyword>
<evidence type="ECO:0000313" key="12">
    <source>
        <dbReference type="Proteomes" id="UP000830375"/>
    </source>
</evidence>
<evidence type="ECO:0000256" key="9">
    <source>
        <dbReference type="SAM" id="Phobius"/>
    </source>
</evidence>
<sequence>MVSVFGESVAIEITNSLSETQSPCKDLPPVQHVEPNSSVTVPCPVFSASEMVFKLYKGLEAIFSISINQTFRSQINKNPKIDFSANFKFNDTDNSTSFILEAVTMNTTGLYTCEAEKIFPPPFQIVVHKPQTIVLVEGRQVKPHPVCQDVDHLVFWVMFGIMTIYGVVMSLIVAIQWGVCYSCNSPSLSIITPPSVLTLLKNCLPTLLAHQSYSALSTDYSFTRTGILSQTRAQMRAMGAQTILARIAF</sequence>
<evidence type="ECO:0000256" key="7">
    <source>
        <dbReference type="ARBA" id="ARBA00023180"/>
    </source>
</evidence>
<evidence type="ECO:0000256" key="4">
    <source>
        <dbReference type="ARBA" id="ARBA00022989"/>
    </source>
</evidence>
<dbReference type="PANTHER" id="PTHR11494:SF9">
    <property type="entry name" value="SI:DKEY-1H24.6"/>
    <property type="match status" value="1"/>
</dbReference>
<dbReference type="SUPFAM" id="SSF48726">
    <property type="entry name" value="Immunoglobulin"/>
    <property type="match status" value="1"/>
</dbReference>
<organism evidence="11 12">
    <name type="scientific">Labeo rohita</name>
    <name type="common">Indian major carp</name>
    <name type="synonym">Cyprinus rohita</name>
    <dbReference type="NCBI Taxonomy" id="84645"/>
    <lineage>
        <taxon>Eukaryota</taxon>
        <taxon>Metazoa</taxon>
        <taxon>Chordata</taxon>
        <taxon>Craniata</taxon>
        <taxon>Vertebrata</taxon>
        <taxon>Euteleostomi</taxon>
        <taxon>Actinopterygii</taxon>
        <taxon>Neopterygii</taxon>
        <taxon>Teleostei</taxon>
        <taxon>Ostariophysi</taxon>
        <taxon>Cypriniformes</taxon>
        <taxon>Cyprinidae</taxon>
        <taxon>Labeoninae</taxon>
        <taxon>Labeonini</taxon>
        <taxon>Labeo</taxon>
    </lineage>
</organism>
<evidence type="ECO:0000256" key="1">
    <source>
        <dbReference type="ARBA" id="ARBA00004479"/>
    </source>
</evidence>
<keyword evidence="3" id="KW-0732">Signal</keyword>
<dbReference type="InterPro" id="IPR036179">
    <property type="entry name" value="Ig-like_dom_sf"/>
</dbReference>
<dbReference type="Gene3D" id="2.60.40.10">
    <property type="entry name" value="Immunoglobulins"/>
    <property type="match status" value="1"/>
</dbReference>
<comment type="caution">
    <text evidence="11">The sequence shown here is derived from an EMBL/GenBank/DDBJ whole genome shotgun (WGS) entry which is preliminary data.</text>
</comment>
<evidence type="ECO:0000256" key="3">
    <source>
        <dbReference type="ARBA" id="ARBA00022729"/>
    </source>
</evidence>
<keyword evidence="7" id="KW-0325">Glycoprotein</keyword>
<reference evidence="11 12" key="1">
    <citation type="submission" date="2022-01" db="EMBL/GenBank/DDBJ databases">
        <title>A high-quality chromosome-level genome assembly of rohu carp, Labeo rohita.</title>
        <authorList>
            <person name="Arick M.A. II"/>
            <person name="Hsu C.-Y."/>
            <person name="Magbanua Z."/>
            <person name="Pechanova O."/>
            <person name="Grover C."/>
            <person name="Miller E."/>
            <person name="Thrash A."/>
            <person name="Ezzel L."/>
            <person name="Alam S."/>
            <person name="Benzie J."/>
            <person name="Hamilton M."/>
            <person name="Karsi A."/>
            <person name="Lawrence M.L."/>
            <person name="Peterson D.G."/>
        </authorList>
    </citation>
    <scope>NUCLEOTIDE SEQUENCE [LARGE SCALE GENOMIC DNA]</scope>
    <source>
        <strain evidence="12">BAU-BD-2019</strain>
        <tissue evidence="11">Blood</tissue>
    </source>
</reference>
<dbReference type="InterPro" id="IPR003599">
    <property type="entry name" value="Ig_sub"/>
</dbReference>
<feature type="transmembrane region" description="Helical" evidence="9">
    <location>
        <begin position="153"/>
        <end position="179"/>
    </location>
</feature>
<feature type="domain" description="Immunoglobulin" evidence="10">
    <location>
        <begin position="28"/>
        <end position="128"/>
    </location>
</feature>
<dbReference type="PANTHER" id="PTHR11494">
    <property type="entry name" value="CYTOTOXIC T-LYMPHOCYTE PROTEIN"/>
    <property type="match status" value="1"/>
</dbReference>
<evidence type="ECO:0000256" key="5">
    <source>
        <dbReference type="ARBA" id="ARBA00023136"/>
    </source>
</evidence>
<dbReference type="InterPro" id="IPR040216">
    <property type="entry name" value="CTLA4/CD28"/>
</dbReference>
<protein>
    <submittedName>
        <fullName evidence="11">T-cell-specific surface glycoprotein CD28</fullName>
    </submittedName>
</protein>
<evidence type="ECO:0000256" key="6">
    <source>
        <dbReference type="ARBA" id="ARBA00023157"/>
    </source>
</evidence>
<dbReference type="EMBL" id="JACTAM010000001">
    <property type="protein sequence ID" value="KAI2668457.1"/>
    <property type="molecule type" value="Genomic_DNA"/>
</dbReference>
<keyword evidence="12" id="KW-1185">Reference proteome</keyword>
<dbReference type="InterPro" id="IPR013783">
    <property type="entry name" value="Ig-like_fold"/>
</dbReference>
<evidence type="ECO:0000256" key="8">
    <source>
        <dbReference type="ARBA" id="ARBA00023319"/>
    </source>
</evidence>
<keyword evidence="2 9" id="KW-0812">Transmembrane</keyword>
<evidence type="ECO:0000256" key="2">
    <source>
        <dbReference type="ARBA" id="ARBA00022692"/>
    </source>
</evidence>
<dbReference type="SMART" id="SM00409">
    <property type="entry name" value="IG"/>
    <property type="match status" value="1"/>
</dbReference>
<keyword evidence="5 9" id="KW-0472">Membrane</keyword>
<name>A0ABQ8N1C8_LABRO</name>
<proteinExistence type="predicted"/>
<comment type="subcellular location">
    <subcellularLocation>
        <location evidence="1">Membrane</location>
        <topology evidence="1">Single-pass type I membrane protein</topology>
    </subcellularLocation>
</comment>
<evidence type="ECO:0000259" key="10">
    <source>
        <dbReference type="SMART" id="SM00409"/>
    </source>
</evidence>
<dbReference type="Proteomes" id="UP000830375">
    <property type="component" value="Unassembled WGS sequence"/>
</dbReference>
<evidence type="ECO:0000313" key="11">
    <source>
        <dbReference type="EMBL" id="KAI2668457.1"/>
    </source>
</evidence>
<keyword evidence="6" id="KW-1015">Disulfide bond</keyword>